<comment type="caution">
    <text evidence="5">The sequence shown here is derived from an EMBL/GenBank/DDBJ whole genome shotgun (WGS) entry which is preliminary data.</text>
</comment>
<keyword evidence="3" id="KW-0732">Signal</keyword>
<feature type="non-terminal residue" evidence="5">
    <location>
        <position position="419"/>
    </location>
</feature>
<evidence type="ECO:0000256" key="2">
    <source>
        <dbReference type="SAM" id="MobiDB-lite"/>
    </source>
</evidence>
<organism evidence="5 6">
    <name type="scientific">Polychaeton citri CBS 116435</name>
    <dbReference type="NCBI Taxonomy" id="1314669"/>
    <lineage>
        <taxon>Eukaryota</taxon>
        <taxon>Fungi</taxon>
        <taxon>Dikarya</taxon>
        <taxon>Ascomycota</taxon>
        <taxon>Pezizomycotina</taxon>
        <taxon>Dothideomycetes</taxon>
        <taxon>Dothideomycetidae</taxon>
        <taxon>Capnodiales</taxon>
        <taxon>Capnodiaceae</taxon>
        <taxon>Polychaeton</taxon>
    </lineage>
</organism>
<feature type="coiled-coil region" evidence="1">
    <location>
        <begin position="209"/>
        <end position="267"/>
    </location>
</feature>
<keyword evidence="1" id="KW-0175">Coiled coil</keyword>
<dbReference type="Proteomes" id="UP000799441">
    <property type="component" value="Unassembled WGS sequence"/>
</dbReference>
<feature type="chain" id="PRO_5040138962" description="Azaphilone pigments biosynthesis cluster protein L N-terminal domain-containing protein" evidence="3">
    <location>
        <begin position="19"/>
        <end position="419"/>
    </location>
</feature>
<feature type="signal peptide" evidence="3">
    <location>
        <begin position="1"/>
        <end position="18"/>
    </location>
</feature>
<accession>A0A9P4UJ35</accession>
<gene>
    <name evidence="5" type="ORF">K431DRAFT_258517</name>
</gene>
<feature type="region of interest" description="Disordered" evidence="2">
    <location>
        <begin position="376"/>
        <end position="419"/>
    </location>
</feature>
<feature type="coiled-coil region" evidence="1">
    <location>
        <begin position="146"/>
        <end position="180"/>
    </location>
</feature>
<dbReference type="Pfam" id="PF17111">
    <property type="entry name" value="PigL_N"/>
    <property type="match status" value="1"/>
</dbReference>
<sequence length="419" mass="46362">MAEAVGVASGVLTLAVFAFQSSVKLYQTVGSFNSHQQRVKDLVEELSALSGVLSTLAETIKGMTGVDFSALDLPLKRCGDACKDFEGELLKSSSRSGGNRTSFRDWAKLRYMREDIDGFRRLLAGYKMTVTIALIDANLRQSSATAENAETYNDILETAKADLEDRLERIDGKLDSIVQQNISRSGSETHELELIKEERLSTEKCLQICAQLSDHISQIQEAAKQKQNEDGSTDPASLPHRIAHEGLEECKSSLARTALQLESYEKQLFTRMTSKLKTSISSDEARADLERLRDEWEATRQGMLICTKAQDHLKTDITMIDNYATGDAVQFMVSTNNKIIHGKNRGVGWKTRQVGGHLSDESVQQIARTLGTITIPSAEQAVPRPASPPQRETTSVPSKQPEDRSDPNFKGRYGRGFSL</sequence>
<evidence type="ECO:0000256" key="1">
    <source>
        <dbReference type="SAM" id="Coils"/>
    </source>
</evidence>
<evidence type="ECO:0000313" key="6">
    <source>
        <dbReference type="Proteomes" id="UP000799441"/>
    </source>
</evidence>
<evidence type="ECO:0000259" key="4">
    <source>
        <dbReference type="Pfam" id="PF17111"/>
    </source>
</evidence>
<dbReference type="AlphaFoldDB" id="A0A9P4UJ35"/>
<protein>
    <recommendedName>
        <fullName evidence="4">Azaphilone pigments biosynthesis cluster protein L N-terminal domain-containing protein</fullName>
    </recommendedName>
</protein>
<proteinExistence type="predicted"/>
<dbReference type="OrthoDB" id="5068804at2759"/>
<dbReference type="InterPro" id="IPR031348">
    <property type="entry name" value="PigL_N"/>
</dbReference>
<feature type="compositionally biased region" description="Basic and acidic residues" evidence="2">
    <location>
        <begin position="400"/>
        <end position="409"/>
    </location>
</feature>
<reference evidence="5" key="1">
    <citation type="journal article" date="2020" name="Stud. Mycol.">
        <title>101 Dothideomycetes genomes: a test case for predicting lifestyles and emergence of pathogens.</title>
        <authorList>
            <person name="Haridas S."/>
            <person name="Albert R."/>
            <person name="Binder M."/>
            <person name="Bloem J."/>
            <person name="Labutti K."/>
            <person name="Salamov A."/>
            <person name="Andreopoulos B."/>
            <person name="Baker S."/>
            <person name="Barry K."/>
            <person name="Bills G."/>
            <person name="Bluhm B."/>
            <person name="Cannon C."/>
            <person name="Castanera R."/>
            <person name="Culley D."/>
            <person name="Daum C."/>
            <person name="Ezra D."/>
            <person name="Gonzalez J."/>
            <person name="Henrissat B."/>
            <person name="Kuo A."/>
            <person name="Liang C."/>
            <person name="Lipzen A."/>
            <person name="Lutzoni F."/>
            <person name="Magnuson J."/>
            <person name="Mondo S."/>
            <person name="Nolan M."/>
            <person name="Ohm R."/>
            <person name="Pangilinan J."/>
            <person name="Park H.-J."/>
            <person name="Ramirez L."/>
            <person name="Alfaro M."/>
            <person name="Sun H."/>
            <person name="Tritt A."/>
            <person name="Yoshinaga Y."/>
            <person name="Zwiers L.-H."/>
            <person name="Turgeon B."/>
            <person name="Goodwin S."/>
            <person name="Spatafora J."/>
            <person name="Crous P."/>
            <person name="Grigoriev I."/>
        </authorList>
    </citation>
    <scope>NUCLEOTIDE SEQUENCE</scope>
    <source>
        <strain evidence="5">CBS 116435</strain>
    </source>
</reference>
<keyword evidence="6" id="KW-1185">Reference proteome</keyword>
<feature type="domain" description="Azaphilone pigments biosynthesis cluster protein L N-terminal" evidence="4">
    <location>
        <begin position="2"/>
        <end position="210"/>
    </location>
</feature>
<evidence type="ECO:0000256" key="3">
    <source>
        <dbReference type="SAM" id="SignalP"/>
    </source>
</evidence>
<evidence type="ECO:0000313" key="5">
    <source>
        <dbReference type="EMBL" id="KAF2715949.1"/>
    </source>
</evidence>
<name>A0A9P4UJ35_9PEZI</name>
<dbReference type="EMBL" id="MU003917">
    <property type="protein sequence ID" value="KAF2715949.1"/>
    <property type="molecule type" value="Genomic_DNA"/>
</dbReference>